<evidence type="ECO:0000256" key="8">
    <source>
        <dbReference type="ARBA" id="ARBA00025523"/>
    </source>
</evidence>
<accession>A0A2H4UV40</accession>
<dbReference type="InterPro" id="IPR012348">
    <property type="entry name" value="RNR-like"/>
</dbReference>
<protein>
    <recommendedName>
        <fullName evidence="4">Ribonucleoside-diphosphate reductase small chain</fullName>
        <ecNumber evidence="3">1.17.4.1</ecNumber>
    </recommendedName>
    <alternativeName>
        <fullName evidence="9">Ribonucleotide reductase small subunit</fullName>
    </alternativeName>
</protein>
<name>A0A2H4UV40_9VIRU</name>
<evidence type="ECO:0000313" key="11">
    <source>
        <dbReference type="EMBL" id="ATZ80792.1"/>
    </source>
</evidence>
<keyword evidence="7" id="KW-0215">Deoxyribonucleotide synthesis</keyword>
<dbReference type="UniPathway" id="UPA00326"/>
<keyword evidence="5" id="KW-0560">Oxidoreductase</keyword>
<keyword evidence="10" id="KW-0812">Transmembrane</keyword>
<dbReference type="GO" id="GO:0004748">
    <property type="term" value="F:ribonucleoside-diphosphate reductase activity, thioredoxin disulfide as acceptor"/>
    <property type="evidence" value="ECO:0007669"/>
    <property type="project" value="UniProtKB-EC"/>
</dbReference>
<comment type="similarity">
    <text evidence="2">Belongs to the ribonucleoside diphosphate reductase small chain family.</text>
</comment>
<dbReference type="InterPro" id="IPR033909">
    <property type="entry name" value="RNR_small"/>
</dbReference>
<reference evidence="11" key="1">
    <citation type="journal article" date="2017" name="Elife">
        <title>The kinetoplastid-infecting Bodo saltans virus (BsV), a window into the most abundant giant viruses in the sea.</title>
        <authorList>
            <person name="Deeg C.M."/>
            <person name="Chow C.-E.T."/>
            <person name="Suttle C.A."/>
        </authorList>
    </citation>
    <scope>NUCLEOTIDE SEQUENCE</scope>
    <source>
        <strain evidence="11">NG1</strain>
    </source>
</reference>
<dbReference type="InterPro" id="IPR030475">
    <property type="entry name" value="RNR_small_AS"/>
</dbReference>
<dbReference type="Pfam" id="PF00268">
    <property type="entry name" value="Ribonuc_red_sm"/>
    <property type="match status" value="1"/>
</dbReference>
<dbReference type="PANTHER" id="PTHR23409">
    <property type="entry name" value="RIBONUCLEOSIDE-DIPHOSPHATE REDUCTASE SMALL CHAIN"/>
    <property type="match status" value="1"/>
</dbReference>
<dbReference type="InterPro" id="IPR000358">
    <property type="entry name" value="RNR_small_fam"/>
</dbReference>
<dbReference type="GO" id="GO:0009263">
    <property type="term" value="P:deoxyribonucleotide biosynthetic process"/>
    <property type="evidence" value="ECO:0007669"/>
    <property type="project" value="UniProtKB-KW"/>
</dbReference>
<comment type="function">
    <text evidence="8">Ribonucleoside-diphosphate reductase holoenzyme provides the precursors necessary for viral DNA synthesis. Allows virus growth in non-dividing cells. Catalyzes the biosynthesis of deoxyribonucleotides from the corresponding ribonucleotides.</text>
</comment>
<evidence type="ECO:0000256" key="3">
    <source>
        <dbReference type="ARBA" id="ARBA00012274"/>
    </source>
</evidence>
<keyword evidence="10" id="KW-1133">Transmembrane helix</keyword>
<dbReference type="InterPro" id="IPR009078">
    <property type="entry name" value="Ferritin-like_SF"/>
</dbReference>
<keyword evidence="10" id="KW-0472">Membrane</keyword>
<organism evidence="11">
    <name type="scientific">Bodo saltans virus</name>
    <dbReference type="NCBI Taxonomy" id="2024608"/>
    <lineage>
        <taxon>Viruses</taxon>
        <taxon>Varidnaviria</taxon>
        <taxon>Bamfordvirae</taxon>
        <taxon>Nucleocytoviricota</taxon>
        <taxon>Megaviricetes</taxon>
        <taxon>Imitervirales</taxon>
        <taxon>Mimiviridae</taxon>
        <taxon>Klosneuvirinae</taxon>
        <taxon>Theiavirus</taxon>
        <taxon>Theiavirus salishense</taxon>
    </lineage>
</organism>
<evidence type="ECO:0000256" key="5">
    <source>
        <dbReference type="ARBA" id="ARBA00023002"/>
    </source>
</evidence>
<keyword evidence="6" id="KW-0408">Iron</keyword>
<dbReference type="EC" id="1.17.4.1" evidence="3"/>
<keyword evidence="12" id="KW-1185">Reference proteome</keyword>
<evidence type="ECO:0000256" key="4">
    <source>
        <dbReference type="ARBA" id="ARBA00014347"/>
    </source>
</evidence>
<evidence type="ECO:0000256" key="7">
    <source>
        <dbReference type="ARBA" id="ARBA00023116"/>
    </source>
</evidence>
<evidence type="ECO:0000256" key="2">
    <source>
        <dbReference type="ARBA" id="ARBA00009303"/>
    </source>
</evidence>
<dbReference type="PANTHER" id="PTHR23409:SF18">
    <property type="entry name" value="RIBONUCLEOSIDE-DIPHOSPHATE REDUCTASE SUBUNIT M2"/>
    <property type="match status" value="1"/>
</dbReference>
<evidence type="ECO:0000313" key="12">
    <source>
        <dbReference type="Proteomes" id="UP000240325"/>
    </source>
</evidence>
<gene>
    <name evidence="11" type="ORF">BMW23_0746</name>
</gene>
<dbReference type="PROSITE" id="PS00368">
    <property type="entry name" value="RIBORED_SMALL"/>
    <property type="match status" value="1"/>
</dbReference>
<evidence type="ECO:0000256" key="9">
    <source>
        <dbReference type="ARBA" id="ARBA00030749"/>
    </source>
</evidence>
<dbReference type="Proteomes" id="UP000240325">
    <property type="component" value="Segment"/>
</dbReference>
<evidence type="ECO:0000256" key="10">
    <source>
        <dbReference type="SAM" id="Phobius"/>
    </source>
</evidence>
<feature type="transmembrane region" description="Helical" evidence="10">
    <location>
        <begin position="162"/>
        <end position="183"/>
    </location>
</feature>
<sequence length="331" mass="39138">MSEYEVITDPANTRFFVKPINPLYEQEWKLYKKMQELYWTAEEIKYTSSDIDHFESLKKEEQQFLKMVLAFFASSDGIVNYNLRERFLQEFTPIEIQTAYGFQLMMESIHGEVYSDLIINIVKDPTERNLLLNAVKEIPAVKKMSDWAITWIHSKESIGVRLIAFAIVEGVFFSGMFASIFWLKKQRANGTLFLEAIVKSNRFISRDEGLHYLFACMLFKHIRNKPTQDVVHAMVKEANEISSEFMTESIQCEMIGMNRELMKQYINYISDMLLHMLGYDKLYNAINPFDFMDTITLMSKDNFFENRPDAYQKAHNDENKNEWDFEILEKF</sequence>
<evidence type="ECO:0000256" key="6">
    <source>
        <dbReference type="ARBA" id="ARBA00023004"/>
    </source>
</evidence>
<dbReference type="Gene3D" id="1.10.620.20">
    <property type="entry name" value="Ribonucleotide Reductase, subunit A"/>
    <property type="match status" value="1"/>
</dbReference>
<evidence type="ECO:0000256" key="1">
    <source>
        <dbReference type="ARBA" id="ARBA00001962"/>
    </source>
</evidence>
<dbReference type="EMBL" id="MF782455">
    <property type="protein sequence ID" value="ATZ80792.1"/>
    <property type="molecule type" value="Genomic_DNA"/>
</dbReference>
<dbReference type="CDD" id="cd01049">
    <property type="entry name" value="RNRR2"/>
    <property type="match status" value="1"/>
</dbReference>
<comment type="cofactor">
    <cofactor evidence="1">
        <name>Fe cation</name>
        <dbReference type="ChEBI" id="CHEBI:24875"/>
    </cofactor>
</comment>
<proteinExistence type="inferred from homology"/>
<dbReference type="SUPFAM" id="SSF47240">
    <property type="entry name" value="Ferritin-like"/>
    <property type="match status" value="1"/>
</dbReference>